<evidence type="ECO:0000313" key="2">
    <source>
        <dbReference type="EMBL" id="MBB3842036.1"/>
    </source>
</evidence>
<reference evidence="2 3" key="1">
    <citation type="submission" date="2020-08" db="EMBL/GenBank/DDBJ databases">
        <title>Genomic Encyclopedia of Type Strains, Phase IV (KMG-IV): sequencing the most valuable type-strain genomes for metagenomic binning, comparative biology and taxonomic classification.</title>
        <authorList>
            <person name="Goeker M."/>
        </authorList>
    </citation>
    <scope>NUCLEOTIDE SEQUENCE [LARGE SCALE GENOMIC DNA]</scope>
    <source>
        <strain evidence="2 3">DSM 17976</strain>
    </source>
</reference>
<gene>
    <name evidence="2" type="ORF">FHS57_006065</name>
</gene>
<evidence type="ECO:0000256" key="1">
    <source>
        <dbReference type="SAM" id="SignalP"/>
    </source>
</evidence>
<proteinExistence type="predicted"/>
<keyword evidence="1" id="KW-0732">Signal</keyword>
<dbReference type="PROSITE" id="PS51257">
    <property type="entry name" value="PROKAR_LIPOPROTEIN"/>
    <property type="match status" value="1"/>
</dbReference>
<comment type="caution">
    <text evidence="2">The sequence shown here is derived from an EMBL/GenBank/DDBJ whole genome shotgun (WGS) entry which is preliminary data.</text>
</comment>
<sequence>MKKFKNIKLCAFFGLLVLSGCVQEEIISTQTRTGKILGYGVAAYPRRASVNFGVVNHQTAVSTTSAVLTNWNNFANQGMYHPEGSYSVPTPYNVFNVEVKIPEIRRVNLATNQVDVITTNTQKLLVGLAYSPVTKQTYGVQFDSVYTYTVNENTSPKRIIKGRRYFTIVEPTLFHLTSSTAHGKQPFLYLTRVSQVQKLNLETGTLTRITGTGKIYFLARYNAHDDNVYLLKLDVGANDQRTFTIERVNDTNNTMTTVATLPNTLTLADADIFTMSATIHCCENKYILFDRNRFYNVNLDNGTVETVNSTINYQGLVWIND</sequence>
<dbReference type="Proteomes" id="UP000541352">
    <property type="component" value="Unassembled WGS sequence"/>
</dbReference>
<dbReference type="EMBL" id="JACIBY010000024">
    <property type="protein sequence ID" value="MBB3842036.1"/>
    <property type="molecule type" value="Genomic_DNA"/>
</dbReference>
<evidence type="ECO:0008006" key="4">
    <source>
        <dbReference type="Google" id="ProtNLM"/>
    </source>
</evidence>
<feature type="chain" id="PRO_5030551329" description="DUF4397 domain-containing protein" evidence="1">
    <location>
        <begin position="25"/>
        <end position="321"/>
    </location>
</feature>
<dbReference type="SUPFAM" id="SSF63825">
    <property type="entry name" value="YWTD domain"/>
    <property type="match status" value="1"/>
</dbReference>
<feature type="signal peptide" evidence="1">
    <location>
        <begin position="1"/>
        <end position="24"/>
    </location>
</feature>
<evidence type="ECO:0000313" key="3">
    <source>
        <dbReference type="Proteomes" id="UP000541352"/>
    </source>
</evidence>
<protein>
    <recommendedName>
        <fullName evidence="4">DUF4397 domain-containing protein</fullName>
    </recommendedName>
</protein>
<dbReference type="RefSeq" id="WP_183980106.1">
    <property type="nucleotide sequence ID" value="NZ_JACIBY010000024.1"/>
</dbReference>
<keyword evidence="3" id="KW-1185">Reference proteome</keyword>
<organism evidence="2 3">
    <name type="scientific">Runella defluvii</name>
    <dbReference type="NCBI Taxonomy" id="370973"/>
    <lineage>
        <taxon>Bacteria</taxon>
        <taxon>Pseudomonadati</taxon>
        <taxon>Bacteroidota</taxon>
        <taxon>Cytophagia</taxon>
        <taxon>Cytophagales</taxon>
        <taxon>Spirosomataceae</taxon>
        <taxon>Runella</taxon>
    </lineage>
</organism>
<accession>A0A7W5ZTZ5</accession>
<name>A0A7W5ZTZ5_9BACT</name>
<dbReference type="AlphaFoldDB" id="A0A7W5ZTZ5"/>